<comment type="caution">
    <text evidence="1">The sequence shown here is derived from an EMBL/GenBank/DDBJ whole genome shotgun (WGS) entry which is preliminary data.</text>
</comment>
<evidence type="ECO:0000313" key="1">
    <source>
        <dbReference type="EMBL" id="GBP32452.1"/>
    </source>
</evidence>
<organism evidence="1 2">
    <name type="scientific">Eumeta variegata</name>
    <name type="common">Bagworm moth</name>
    <name type="synonym">Eumeta japonica</name>
    <dbReference type="NCBI Taxonomy" id="151549"/>
    <lineage>
        <taxon>Eukaryota</taxon>
        <taxon>Metazoa</taxon>
        <taxon>Ecdysozoa</taxon>
        <taxon>Arthropoda</taxon>
        <taxon>Hexapoda</taxon>
        <taxon>Insecta</taxon>
        <taxon>Pterygota</taxon>
        <taxon>Neoptera</taxon>
        <taxon>Endopterygota</taxon>
        <taxon>Lepidoptera</taxon>
        <taxon>Glossata</taxon>
        <taxon>Ditrysia</taxon>
        <taxon>Tineoidea</taxon>
        <taxon>Psychidae</taxon>
        <taxon>Oiketicinae</taxon>
        <taxon>Eumeta</taxon>
    </lineage>
</organism>
<accession>A0A4C1V2D2</accession>
<reference evidence="1 2" key="1">
    <citation type="journal article" date="2019" name="Commun. Biol.">
        <title>The bagworm genome reveals a unique fibroin gene that provides high tensile strength.</title>
        <authorList>
            <person name="Kono N."/>
            <person name="Nakamura H."/>
            <person name="Ohtoshi R."/>
            <person name="Tomita M."/>
            <person name="Numata K."/>
            <person name="Arakawa K."/>
        </authorList>
    </citation>
    <scope>NUCLEOTIDE SEQUENCE [LARGE SCALE GENOMIC DNA]</scope>
</reference>
<proteinExistence type="predicted"/>
<keyword evidence="2" id="KW-1185">Reference proteome</keyword>
<protein>
    <submittedName>
        <fullName evidence="1">Uncharacterized protein</fullName>
    </submittedName>
</protein>
<evidence type="ECO:0000313" key="2">
    <source>
        <dbReference type="Proteomes" id="UP000299102"/>
    </source>
</evidence>
<dbReference type="AlphaFoldDB" id="A0A4C1V2D2"/>
<gene>
    <name evidence="1" type="ORF">EVAR_24616_1</name>
</gene>
<name>A0A4C1V2D2_EUMVA</name>
<sequence>MSVMKLKETLAHPSTGHPNVEIFAAVVGDICMSFSGFVNINVKEVDLGKIAVQRAVAVRVADQHASLPKNVVAGNKSARSAQPQRPQLYEVPPAECVFNYLPRDVKNQVGGQIFRNVVS</sequence>
<dbReference type="EMBL" id="BGZK01000260">
    <property type="protein sequence ID" value="GBP32452.1"/>
    <property type="molecule type" value="Genomic_DNA"/>
</dbReference>
<dbReference type="Proteomes" id="UP000299102">
    <property type="component" value="Unassembled WGS sequence"/>
</dbReference>